<comment type="caution">
    <text evidence="3">The sequence shown here is derived from an EMBL/GenBank/DDBJ whole genome shotgun (WGS) entry which is preliminary data.</text>
</comment>
<dbReference type="AlphaFoldDB" id="A0A5J4UZS5"/>
<feature type="compositionally biased region" description="Low complexity" evidence="1">
    <location>
        <begin position="640"/>
        <end position="651"/>
    </location>
</feature>
<reference evidence="3 4" key="1">
    <citation type="submission" date="2019-03" db="EMBL/GenBank/DDBJ databases">
        <title>Single cell metagenomics reveals metabolic interactions within the superorganism composed of flagellate Streblomastix strix and complex community of Bacteroidetes bacteria on its surface.</title>
        <authorList>
            <person name="Treitli S.C."/>
            <person name="Kolisko M."/>
            <person name="Husnik F."/>
            <person name="Keeling P."/>
            <person name="Hampl V."/>
        </authorList>
    </citation>
    <scope>NUCLEOTIDE SEQUENCE [LARGE SCALE GENOMIC DNA]</scope>
    <source>
        <strain evidence="3">ST1C</strain>
    </source>
</reference>
<organism evidence="3 4">
    <name type="scientific">Streblomastix strix</name>
    <dbReference type="NCBI Taxonomy" id="222440"/>
    <lineage>
        <taxon>Eukaryota</taxon>
        <taxon>Metamonada</taxon>
        <taxon>Preaxostyla</taxon>
        <taxon>Oxymonadida</taxon>
        <taxon>Streblomastigidae</taxon>
        <taxon>Streblomastix</taxon>
    </lineage>
</organism>
<feature type="compositionally biased region" description="Polar residues" evidence="1">
    <location>
        <begin position="620"/>
        <end position="639"/>
    </location>
</feature>
<feature type="non-terminal residue" evidence="3">
    <location>
        <position position="1"/>
    </location>
</feature>
<keyword evidence="2" id="KW-1133">Transmembrane helix</keyword>
<feature type="region of interest" description="Disordered" evidence="1">
    <location>
        <begin position="594"/>
        <end position="722"/>
    </location>
</feature>
<evidence type="ECO:0000313" key="4">
    <source>
        <dbReference type="Proteomes" id="UP000324800"/>
    </source>
</evidence>
<keyword evidence="2" id="KW-0472">Membrane</keyword>
<accession>A0A5J4UZS5</accession>
<sequence>IPPPPQTQIETKKVIESEPIEISKGSFLIYSNETERVEMTGPLNDIAKQPLLQIDGTGNLTCRTMSFLHFKLQTEEPLIMVAGDQSIFSLTDVHMRPQIGVGGRDVEQAEQEEIDEELEDLQTNINISPYMQVVSGTINLNQISIFPTSFRDCAALQFIYDKSYVAKDIDWGYNSSAEEGIGQQEPSDISSNVIEITNSKFYGNMRTRNIGDTIYSKGYNIKFDETLFEGKPHVVNTLNRNSRNRRSNAQGSCRWGNADVDVNNATDLLLLGKTSFTNVQQGALRISGTNLTIGPDVTFIGNHDNRMVLKDESKDASIQSLPPILSTSAIRHNIICSENSYININNIESFSSQEDGYSLWILKNGSCDVLGEAVDLNLGSCLFIPELSTARAKKQKKQDVINITITGKRLILCGMLRYQIHDKGDVTIVESDQLPDNQVIIGQTEDGDDIYDEYAHDDLAKIGLAESMAWFTIPYSKFNLVDNMVVRLQYDNSYTPYVDVFTGQLSATVITIIVVVAVVLVNVVLISGLIGYLVYQKRKKQREEREAKRKRKLEIRRRKEILYLTNRRIENAGGIGPYMASLDNNQAEIIDDDAEFEENDEEKENEVKIQRKKEKKSVKTVEQTQNVKMSVNQGQSSVYQSQNQINQKAQQPVGQKYQVKNNSEEYSQGEEQSGGVQQTVNVRESQRAMRYNRTAQPTEIQMKDMKQKNLKRQSSVVRGARV</sequence>
<evidence type="ECO:0000256" key="2">
    <source>
        <dbReference type="SAM" id="Phobius"/>
    </source>
</evidence>
<feature type="compositionally biased region" description="Low complexity" evidence="1">
    <location>
        <begin position="664"/>
        <end position="678"/>
    </location>
</feature>
<dbReference type="EMBL" id="SNRW01011071">
    <property type="protein sequence ID" value="KAA6375662.1"/>
    <property type="molecule type" value="Genomic_DNA"/>
</dbReference>
<dbReference type="Proteomes" id="UP000324800">
    <property type="component" value="Unassembled WGS sequence"/>
</dbReference>
<feature type="compositionally biased region" description="Acidic residues" evidence="1">
    <location>
        <begin position="594"/>
        <end position="604"/>
    </location>
</feature>
<evidence type="ECO:0000256" key="1">
    <source>
        <dbReference type="SAM" id="MobiDB-lite"/>
    </source>
</evidence>
<evidence type="ECO:0000313" key="3">
    <source>
        <dbReference type="EMBL" id="KAA6375662.1"/>
    </source>
</evidence>
<keyword evidence="2" id="KW-0812">Transmembrane</keyword>
<gene>
    <name evidence="3" type="ORF">EZS28_028811</name>
</gene>
<feature type="transmembrane region" description="Helical" evidence="2">
    <location>
        <begin position="509"/>
        <end position="535"/>
    </location>
</feature>
<proteinExistence type="predicted"/>
<protein>
    <submittedName>
        <fullName evidence="3">Uncharacterized protein</fullName>
    </submittedName>
</protein>
<name>A0A5J4UZS5_9EUKA</name>